<keyword evidence="3" id="KW-1185">Reference proteome</keyword>
<feature type="transmembrane region" description="Helical" evidence="1">
    <location>
        <begin position="45"/>
        <end position="65"/>
    </location>
</feature>
<keyword evidence="1" id="KW-0472">Membrane</keyword>
<evidence type="ECO:0000256" key="1">
    <source>
        <dbReference type="SAM" id="Phobius"/>
    </source>
</evidence>
<evidence type="ECO:0000313" key="2">
    <source>
        <dbReference type="EMBL" id="GBO36645.1"/>
    </source>
</evidence>
<dbReference type="Proteomes" id="UP000499080">
    <property type="component" value="Unassembled WGS sequence"/>
</dbReference>
<reference evidence="2 3" key="1">
    <citation type="journal article" date="2019" name="Sci. Rep.">
        <title>Orb-weaving spider Araneus ventricosus genome elucidates the spidroin gene catalogue.</title>
        <authorList>
            <person name="Kono N."/>
            <person name="Nakamura H."/>
            <person name="Ohtoshi R."/>
            <person name="Moran D.A.P."/>
            <person name="Shinohara A."/>
            <person name="Yoshida Y."/>
            <person name="Fujiwara M."/>
            <person name="Mori M."/>
            <person name="Tomita M."/>
            <person name="Arakawa K."/>
        </authorList>
    </citation>
    <scope>NUCLEOTIDE SEQUENCE [LARGE SCALE GENOMIC DNA]</scope>
</reference>
<keyword evidence="1" id="KW-1133">Transmembrane helix</keyword>
<feature type="non-terminal residue" evidence="2">
    <location>
        <position position="1"/>
    </location>
</feature>
<dbReference type="EMBL" id="BGPR01060880">
    <property type="protein sequence ID" value="GBO36645.1"/>
    <property type="molecule type" value="Genomic_DNA"/>
</dbReference>
<dbReference type="AlphaFoldDB" id="A0A4Y2WGN8"/>
<keyword evidence="1" id="KW-0812">Transmembrane</keyword>
<gene>
    <name evidence="2" type="ORF">AVEN_223970_1</name>
</gene>
<evidence type="ECO:0000313" key="3">
    <source>
        <dbReference type="Proteomes" id="UP000499080"/>
    </source>
</evidence>
<sequence length="74" mass="8294">AEEPSRKRSCRTLEQVYTQLYFTFVPVPPIKPVQAPLVDSRARRVIGWCCCCTVATDVFVCFAALQGATLDLEQ</sequence>
<organism evidence="2 3">
    <name type="scientific">Araneus ventricosus</name>
    <name type="common">Orbweaver spider</name>
    <name type="synonym">Epeira ventricosa</name>
    <dbReference type="NCBI Taxonomy" id="182803"/>
    <lineage>
        <taxon>Eukaryota</taxon>
        <taxon>Metazoa</taxon>
        <taxon>Ecdysozoa</taxon>
        <taxon>Arthropoda</taxon>
        <taxon>Chelicerata</taxon>
        <taxon>Arachnida</taxon>
        <taxon>Araneae</taxon>
        <taxon>Araneomorphae</taxon>
        <taxon>Entelegynae</taxon>
        <taxon>Araneoidea</taxon>
        <taxon>Araneidae</taxon>
        <taxon>Araneus</taxon>
    </lineage>
</organism>
<accession>A0A4Y2WGN8</accession>
<name>A0A4Y2WGN8_ARAVE</name>
<comment type="caution">
    <text evidence="2">The sequence shown here is derived from an EMBL/GenBank/DDBJ whole genome shotgun (WGS) entry which is preliminary data.</text>
</comment>
<protein>
    <submittedName>
        <fullName evidence="2">Uncharacterized protein</fullName>
    </submittedName>
</protein>
<proteinExistence type="predicted"/>